<dbReference type="InterPro" id="IPR051057">
    <property type="entry name" value="PI-PLC_domain"/>
</dbReference>
<evidence type="ECO:0000313" key="1">
    <source>
        <dbReference type="EMBL" id="KAK9874556.1"/>
    </source>
</evidence>
<dbReference type="PROSITE" id="PS50007">
    <property type="entry name" value="PIPLC_X_DOMAIN"/>
    <property type="match status" value="1"/>
</dbReference>
<dbReference type="Gene3D" id="3.20.20.190">
    <property type="entry name" value="Phosphatidylinositol (PI) phosphodiesterase"/>
    <property type="match status" value="1"/>
</dbReference>
<dbReference type="EMBL" id="JARQZJ010000032">
    <property type="protein sequence ID" value="KAK9874556.1"/>
    <property type="molecule type" value="Genomic_DNA"/>
</dbReference>
<dbReference type="GO" id="GO:0006629">
    <property type="term" value="P:lipid metabolic process"/>
    <property type="evidence" value="ECO:0007669"/>
    <property type="project" value="InterPro"/>
</dbReference>
<proteinExistence type="predicted"/>
<dbReference type="Proteomes" id="UP001431783">
    <property type="component" value="Unassembled WGS sequence"/>
</dbReference>
<organism evidence="1 2">
    <name type="scientific">Henosepilachna vigintioctopunctata</name>
    <dbReference type="NCBI Taxonomy" id="420089"/>
    <lineage>
        <taxon>Eukaryota</taxon>
        <taxon>Metazoa</taxon>
        <taxon>Ecdysozoa</taxon>
        <taxon>Arthropoda</taxon>
        <taxon>Hexapoda</taxon>
        <taxon>Insecta</taxon>
        <taxon>Pterygota</taxon>
        <taxon>Neoptera</taxon>
        <taxon>Endopterygota</taxon>
        <taxon>Coleoptera</taxon>
        <taxon>Polyphaga</taxon>
        <taxon>Cucujiformia</taxon>
        <taxon>Coccinelloidea</taxon>
        <taxon>Coccinellidae</taxon>
        <taxon>Epilachninae</taxon>
        <taxon>Epilachnini</taxon>
        <taxon>Henosepilachna</taxon>
    </lineage>
</organism>
<dbReference type="PANTHER" id="PTHR13593:SF103">
    <property type="entry name" value="RE10370P"/>
    <property type="match status" value="1"/>
</dbReference>
<gene>
    <name evidence="1" type="ORF">WA026_005392</name>
</gene>
<reference evidence="1 2" key="1">
    <citation type="submission" date="2023-03" db="EMBL/GenBank/DDBJ databases">
        <title>Genome insight into feeding habits of ladybird beetles.</title>
        <authorList>
            <person name="Li H.-S."/>
            <person name="Huang Y.-H."/>
            <person name="Pang H."/>
        </authorList>
    </citation>
    <scope>NUCLEOTIDE SEQUENCE [LARGE SCALE GENOMIC DNA]</scope>
    <source>
        <strain evidence="1">SYSU_2023b</strain>
        <tissue evidence="1">Whole body</tissue>
    </source>
</reference>
<dbReference type="SUPFAM" id="SSF51695">
    <property type="entry name" value="PLC-like phosphodiesterases"/>
    <property type="match status" value="1"/>
</dbReference>
<evidence type="ECO:0000313" key="2">
    <source>
        <dbReference type="Proteomes" id="UP001431783"/>
    </source>
</evidence>
<dbReference type="GO" id="GO:0008081">
    <property type="term" value="F:phosphoric diester hydrolase activity"/>
    <property type="evidence" value="ECO:0007669"/>
    <property type="project" value="InterPro"/>
</dbReference>
<comment type="caution">
    <text evidence="1">The sequence shown here is derived from an EMBL/GenBank/DDBJ whole genome shotgun (WGS) entry which is preliminary data.</text>
</comment>
<name>A0AAW1TSM1_9CUCU</name>
<sequence length="420" mass="49601">MNVFLLLKLKLVALSYIFLWIFILDKFTEAASSLSKCGTVYITISAYYTNCIILNWVENCGPNDVKPHKVYLTKDDIRSKTGYDYLESATCSEHPGGSFRTKTKFFEWDYWNETKSVNLGFWITSVTSDEKVIDSRPFRLYPTWMYDNREKLKSIQIGDLLIPGTHNSGCYNARGLYSNYIYNQEYDIRRQLEAGIRYFDFRIGYYNDEIFYINHDFMWVEPIKGMYYQIMKFLSVSPGEIIVIDYHRFPKPDTWSDDLHRKFLKFTLNILGSKVFIPELNNSNYKIKGPTMEEIWNSGKNILLTYNNEIREEFKQLFSQPVAQAWADTLVIFSLKEYLRKTLTSRFREFRTFVALMAILTPKPLDVVLSRNNLRTLSDYVNPEITKWIRDEWRDRVNIVATDYFFGNNLIEVAIDINTT</sequence>
<protein>
    <submittedName>
        <fullName evidence="1">Uncharacterized protein</fullName>
    </submittedName>
</protein>
<keyword evidence="2" id="KW-1185">Reference proteome</keyword>
<dbReference type="InterPro" id="IPR017946">
    <property type="entry name" value="PLC-like_Pdiesterase_TIM-brl"/>
</dbReference>
<dbReference type="PANTHER" id="PTHR13593">
    <property type="match status" value="1"/>
</dbReference>
<dbReference type="AlphaFoldDB" id="A0AAW1TSM1"/>
<accession>A0AAW1TSM1</accession>